<dbReference type="EMBL" id="JAINUF010000003">
    <property type="protein sequence ID" value="KAJ8371402.1"/>
    <property type="molecule type" value="Genomic_DNA"/>
</dbReference>
<gene>
    <name evidence="2" type="ORF">SKAU_G00114300</name>
</gene>
<keyword evidence="3" id="KW-1185">Reference proteome</keyword>
<dbReference type="Proteomes" id="UP001152622">
    <property type="component" value="Chromosome 3"/>
</dbReference>
<accession>A0A9Q1J7M5</accession>
<organism evidence="2 3">
    <name type="scientific">Synaphobranchus kaupii</name>
    <name type="common">Kaup's arrowtooth eel</name>
    <dbReference type="NCBI Taxonomy" id="118154"/>
    <lineage>
        <taxon>Eukaryota</taxon>
        <taxon>Metazoa</taxon>
        <taxon>Chordata</taxon>
        <taxon>Craniata</taxon>
        <taxon>Vertebrata</taxon>
        <taxon>Euteleostomi</taxon>
        <taxon>Actinopterygii</taxon>
        <taxon>Neopterygii</taxon>
        <taxon>Teleostei</taxon>
        <taxon>Anguilliformes</taxon>
        <taxon>Synaphobranchidae</taxon>
        <taxon>Synaphobranchus</taxon>
    </lineage>
</organism>
<reference evidence="2" key="1">
    <citation type="journal article" date="2023" name="Science">
        <title>Genome structures resolve the early diversification of teleost fishes.</title>
        <authorList>
            <person name="Parey E."/>
            <person name="Louis A."/>
            <person name="Montfort J."/>
            <person name="Bouchez O."/>
            <person name="Roques C."/>
            <person name="Iampietro C."/>
            <person name="Lluch J."/>
            <person name="Castinel A."/>
            <person name="Donnadieu C."/>
            <person name="Desvignes T."/>
            <person name="Floi Bucao C."/>
            <person name="Jouanno E."/>
            <person name="Wen M."/>
            <person name="Mejri S."/>
            <person name="Dirks R."/>
            <person name="Jansen H."/>
            <person name="Henkel C."/>
            <person name="Chen W.J."/>
            <person name="Zahm M."/>
            <person name="Cabau C."/>
            <person name="Klopp C."/>
            <person name="Thompson A.W."/>
            <person name="Robinson-Rechavi M."/>
            <person name="Braasch I."/>
            <person name="Lecointre G."/>
            <person name="Bobe J."/>
            <person name="Postlethwait J.H."/>
            <person name="Berthelot C."/>
            <person name="Roest Crollius H."/>
            <person name="Guiguen Y."/>
        </authorList>
    </citation>
    <scope>NUCLEOTIDE SEQUENCE</scope>
    <source>
        <strain evidence="2">WJC10195</strain>
    </source>
</reference>
<evidence type="ECO:0000256" key="1">
    <source>
        <dbReference type="SAM" id="MobiDB-lite"/>
    </source>
</evidence>
<feature type="region of interest" description="Disordered" evidence="1">
    <location>
        <begin position="1"/>
        <end position="22"/>
    </location>
</feature>
<dbReference type="AlphaFoldDB" id="A0A9Q1J7M5"/>
<proteinExistence type="predicted"/>
<protein>
    <submittedName>
        <fullName evidence="2">Uncharacterized protein</fullName>
    </submittedName>
</protein>
<evidence type="ECO:0000313" key="2">
    <source>
        <dbReference type="EMBL" id="KAJ8371402.1"/>
    </source>
</evidence>
<name>A0A9Q1J7M5_SYNKA</name>
<sequence length="90" mass="9877">MLAYPRTKNTVNPCTLRPENKTTDTPPLPIAICCASFKQIVANVIVFTAQPVTHLDYVSRLKSPGGLCNPSRACRQGSLSDPRAPRMHWG</sequence>
<evidence type="ECO:0000313" key="3">
    <source>
        <dbReference type="Proteomes" id="UP001152622"/>
    </source>
</evidence>
<comment type="caution">
    <text evidence="2">The sequence shown here is derived from an EMBL/GenBank/DDBJ whole genome shotgun (WGS) entry which is preliminary data.</text>
</comment>